<dbReference type="InterPro" id="IPR020568">
    <property type="entry name" value="Ribosomal_Su5_D2-typ_SF"/>
</dbReference>
<dbReference type="Pfam" id="PF05380">
    <property type="entry name" value="Peptidase_A17"/>
    <property type="match status" value="1"/>
</dbReference>
<dbReference type="PROSITE" id="PS00298">
    <property type="entry name" value="HSP90"/>
    <property type="match status" value="1"/>
</dbReference>
<feature type="region of interest" description="Disordered" evidence="5">
    <location>
        <begin position="1242"/>
        <end position="1276"/>
    </location>
</feature>
<sequence length="2373" mass="264253">MSHGVHVSSARLHVPAFFGCTAANCCSQAMLQSGVCGGVATLRPGCGGGKVMHVRFLAGTDCLRAVLTTVLLGKLWVWLREEHLLVLAVDMCVVVSTGGEMLSAVWLGSEAIIAGVIPRIDADVFCVAGLGCARADEVGDEVNTVNVDLGASREALRTDDEVVKREEEAISADHLSVAQMKELRENSEEHHFQAEVNRMMKLIINSLYRNKEIFLRELISNASDALDKIRLLSLTDHSVLDSTDELAIKIKGLHYPRAQNALQNHIFVDDIVTGASSVEDAFVLKNQLIKLLGKGGFELKKWWSNQLQLLDDISVSHSENPKVLDFSSEPVNIPGLKWSPETVVFFYHLNICNGVSTKCFVLSQIACIYDPMGWLSPVVVWAEILLQWLWTQGVGWDDPLPSPTREKWNQYIEGLVHLETLSLSRFVFLDAACVELHGFAGASERAYTAVVYLRSSDSDGNVNMRLIMAKSRVAPLKQVLLPQLELCGAHLLAKLMHYCHAFLTQHLTVTASHAWTESSVALTWIKTQPYLLKTFVANRVAQIQEWVPPQFWKRVVSRDNPADRSSRGLLPHDLNCHALWPCFEDNLKQFQRRTPCSMRLDQPSVLRVGGCLSRANFEYVTKHPVILPNDHSAVEALVDYHHIKYLHAPPQLLQSLVSQQFWILSARSLIRSRVFKCAHCFRCQPVNSPPLMADLPTERVTPAGAFVRTGVDYTGPISMRVNKQHLCATQKAYLSILICFATEAVHIEVVTDLTAVSFVAALTRFVKTSQIPFQAPVSSDPCDMVALTPGHFHIGRPLVAVPHSYKVDDGNICLSRRWEMLCALVNQFWICWYKEYLEQLQPRGSGKSNNQDSLWESSYWLEKIMDKENHMLHIVDTGIGMTKTDLTNNLGTIAKSGTADFLVKMGEEEKAREDLHDMIGQFGVGFYSAFLVADEVVVTSKNNKDKQHVWQSDASSFKVAEDPRGNTLKRGTQVSLHLKDEALDFLEQDTLKNLVMKYSQFINFPIYLWSSKPQPLLLLLVYCSANRRGSFHLCTLPIHKRVIPFPPERPAICMTPPPRLPCPIRWPSNVHGSPCIRGDFPLNAACSSHPRSPRVSRVYIPMHTLQTAVLFRPSSATLAISPPLSYRLPSALACWLGVSCAPAIVVPGSLALNSDLYHDHPAANSLTNLVPHPSDVSGHRSEIYVCLINSYWWNKSYQGQLRSVAGVPCETLAPAPIDRQDSGRGYPEAPAPGRIVKVEEPLDIDEKEVEEKPEAADEDEDAKVEEETQEKPKTKEVEKTVWDWELLNDSKPIWTRKHSQLNHTEPAGEIEEGVGVCKALNVLTRKDREENEASEIPEDEYNAFYKSLTKDSSTPLAKIHFVAEGEVTFKSLLYVPKTQPSESFNKYGSKVDNIKSFTTLVVGSCVQSFTTLVVGSCVQSFTTLVVGSCVQSFTTLVVGSCVQSFTTLVVGSCVQSFTTLVVGSCVQSFTTLVVGSCVQSFTTLVVGSCVQSFTTLVLYVRRVFITDEFNDMMPSYLNFVQGVVDSDDLPLNVSRETLQQHKLIKVIKKKLVRKALDMFKKLEKSDYEKFWKEFSTNIKLGVIEDPSNRTRLAKLLMFGSSHQPGYTLLADYVSRMKGKQEFIYYIAGANRQEVENSPFVERLQKKGYEVLYLTEAVDEYCISALPEFEGKKFQNVAKEGFTISEGGRAKKKFEDLKKQYEPLTKWLGDEALKDQISRAAVSERLSDSPCALVASIFGWTGNMERLAVSNAHQKADDPQRSYYLNQKKSLEINPRHPLIMELRKRVDDDPSDPVAKEMAEMMFRTGEWMVPKPPSFNVEQTFSFTVILHSYRRHSENFCAIIFQCEESTHREKNGLPAVLLYTSEAVANSQSPAAPFKGDARRYCFSVGLQGTRAMMRVPVVTWVLWRRPVGFDSLWGMYRACGDAIPRAASGRLMCYWTCWAPGKTCSWQHRSMNCAGGAHTHGQSELEVSSDWMMYPAGLLGERAACACSRADDRLKADWDGGCRSPSCFLVGPLSPSSGEWHGVGSTGCHNKQGAGYATSEHAASPCAECLQAVSHFGCGRAPPKIHGAKLLTRGFSPPTPASGQDITCLPHTPLGQPRRSRASAVIRDERRGVLASTLLLLLLGCRVGGVLGPAVTNLAHTVAEIPQGSVKSPLIPHAMRADQRWGAVWVINAATGRASTQEWTADLKPQYIPARSIALRATSEVLGIAQGLGSLWAFSVWKGGRACPIAYPPGEKDLLKVPIACRVGNMSPTSSGGQAVRQTVIYKISHDRRRREQKIALLAAKQRNTLAPPMQERQVERNHATSLRLWAVSTVSVAGHIYFPLHVQTRPDYHHVLRSLVYRTEARYGLTNPRFWSRVSVVWNLEYII</sequence>
<dbReference type="PANTHER" id="PTHR11528">
    <property type="entry name" value="HEAT SHOCK PROTEIN 90 FAMILY MEMBER"/>
    <property type="match status" value="1"/>
</dbReference>
<accession>A0ABQ9G104</accession>
<dbReference type="InterPro" id="IPR037196">
    <property type="entry name" value="HSP90_C"/>
</dbReference>
<evidence type="ECO:0000256" key="1">
    <source>
        <dbReference type="ARBA" id="ARBA00008239"/>
    </source>
</evidence>
<dbReference type="Gene3D" id="3.30.230.80">
    <property type="match status" value="2"/>
</dbReference>
<proteinExistence type="inferred from homology"/>
<dbReference type="InterPro" id="IPR008042">
    <property type="entry name" value="Retrotrans_Pao"/>
</dbReference>
<keyword evidence="4" id="KW-0143">Chaperone</keyword>
<dbReference type="InterPro" id="IPR019805">
    <property type="entry name" value="Heat_shock_protein_90_CS"/>
</dbReference>
<name>A0ABQ9G104_9NEOP</name>
<comment type="similarity">
    <text evidence="1">Belongs to the heat shock protein 90 family.</text>
</comment>
<keyword evidence="7" id="KW-1185">Reference proteome</keyword>
<evidence type="ECO:0000256" key="5">
    <source>
        <dbReference type="SAM" id="MobiDB-lite"/>
    </source>
</evidence>
<evidence type="ECO:0000256" key="4">
    <source>
        <dbReference type="ARBA" id="ARBA00023186"/>
    </source>
</evidence>
<evidence type="ECO:0008006" key="8">
    <source>
        <dbReference type="Google" id="ProtNLM"/>
    </source>
</evidence>
<dbReference type="SUPFAM" id="SSF54211">
    <property type="entry name" value="Ribosomal protein S5 domain 2-like"/>
    <property type="match status" value="2"/>
</dbReference>
<dbReference type="InterPro" id="IPR036397">
    <property type="entry name" value="RNaseH_sf"/>
</dbReference>
<evidence type="ECO:0000256" key="2">
    <source>
        <dbReference type="ARBA" id="ARBA00022741"/>
    </source>
</evidence>
<evidence type="ECO:0000256" key="3">
    <source>
        <dbReference type="ARBA" id="ARBA00022840"/>
    </source>
</evidence>
<comment type="caution">
    <text evidence="6">The sequence shown here is derived from an EMBL/GenBank/DDBJ whole genome shotgun (WGS) entry which is preliminary data.</text>
</comment>
<dbReference type="Gene3D" id="1.20.120.790">
    <property type="entry name" value="Heat shock protein 90, C-terminal domain"/>
    <property type="match status" value="1"/>
</dbReference>
<dbReference type="Gene3D" id="3.30.420.10">
    <property type="entry name" value="Ribonuclease H-like superfamily/Ribonuclease H"/>
    <property type="match status" value="1"/>
</dbReference>
<reference evidence="6 7" key="1">
    <citation type="submission" date="2023-02" db="EMBL/GenBank/DDBJ databases">
        <title>LHISI_Scaffold_Assembly.</title>
        <authorList>
            <person name="Stuart O.P."/>
            <person name="Cleave R."/>
            <person name="Magrath M.J.L."/>
            <person name="Mikheyev A.S."/>
        </authorList>
    </citation>
    <scope>NUCLEOTIDE SEQUENCE [LARGE SCALE GENOMIC DNA]</scope>
    <source>
        <strain evidence="6">Daus_M_001</strain>
        <tissue evidence="6">Leg muscle</tissue>
    </source>
</reference>
<evidence type="ECO:0000313" key="7">
    <source>
        <dbReference type="Proteomes" id="UP001159363"/>
    </source>
</evidence>
<dbReference type="SUPFAM" id="SSF55874">
    <property type="entry name" value="ATPase domain of HSP90 chaperone/DNA topoisomerase II/histidine kinase"/>
    <property type="match status" value="2"/>
</dbReference>
<dbReference type="SUPFAM" id="SSF110942">
    <property type="entry name" value="HSP90 C-terminal domain"/>
    <property type="match status" value="1"/>
</dbReference>
<dbReference type="Proteomes" id="UP001159363">
    <property type="component" value="Chromosome 16"/>
</dbReference>
<dbReference type="InterPro" id="IPR036890">
    <property type="entry name" value="HATPase_C_sf"/>
</dbReference>
<dbReference type="InterPro" id="IPR001404">
    <property type="entry name" value="Hsp90_fam"/>
</dbReference>
<keyword evidence="2" id="KW-0547">Nucleotide-binding</keyword>
<dbReference type="PRINTS" id="PR00775">
    <property type="entry name" value="HEATSHOCK90"/>
</dbReference>
<evidence type="ECO:0000313" key="6">
    <source>
        <dbReference type="EMBL" id="KAJ8866164.1"/>
    </source>
</evidence>
<dbReference type="Pfam" id="PF13589">
    <property type="entry name" value="HATPase_c_3"/>
    <property type="match status" value="1"/>
</dbReference>
<dbReference type="Gene3D" id="3.40.50.11260">
    <property type="match status" value="1"/>
</dbReference>
<feature type="compositionally biased region" description="Basic and acidic residues" evidence="5">
    <location>
        <begin position="1265"/>
        <end position="1276"/>
    </location>
</feature>
<dbReference type="InterPro" id="IPR020575">
    <property type="entry name" value="Hsp90_N"/>
</dbReference>
<keyword evidence="3" id="KW-0067">ATP-binding</keyword>
<dbReference type="Pfam" id="PF00183">
    <property type="entry name" value="HSP90"/>
    <property type="match status" value="4"/>
</dbReference>
<dbReference type="Gene3D" id="3.30.565.10">
    <property type="entry name" value="Histidine kinase-like ATPase, C-terminal domain"/>
    <property type="match status" value="2"/>
</dbReference>
<protein>
    <recommendedName>
        <fullName evidence="8">Heat shock protein 90</fullName>
    </recommendedName>
</protein>
<dbReference type="EMBL" id="JARBHB010000017">
    <property type="protein sequence ID" value="KAJ8866164.1"/>
    <property type="molecule type" value="Genomic_DNA"/>
</dbReference>
<gene>
    <name evidence="6" type="ORF">PR048_033688</name>
</gene>
<organism evidence="6 7">
    <name type="scientific">Dryococelus australis</name>
    <dbReference type="NCBI Taxonomy" id="614101"/>
    <lineage>
        <taxon>Eukaryota</taxon>
        <taxon>Metazoa</taxon>
        <taxon>Ecdysozoa</taxon>
        <taxon>Arthropoda</taxon>
        <taxon>Hexapoda</taxon>
        <taxon>Insecta</taxon>
        <taxon>Pterygota</taxon>
        <taxon>Neoptera</taxon>
        <taxon>Polyneoptera</taxon>
        <taxon>Phasmatodea</taxon>
        <taxon>Verophasmatodea</taxon>
        <taxon>Anareolatae</taxon>
        <taxon>Phasmatidae</taxon>
        <taxon>Eurycanthinae</taxon>
        <taxon>Dryococelus</taxon>
    </lineage>
</organism>